<reference evidence="1 2" key="1">
    <citation type="submission" date="2017-10" db="EMBL/GenBank/DDBJ databases">
        <title>The draft genome sequence of Lewinella marina KCTC 32374.</title>
        <authorList>
            <person name="Wang K."/>
        </authorList>
    </citation>
    <scope>NUCLEOTIDE SEQUENCE [LARGE SCALE GENOMIC DNA]</scope>
    <source>
        <strain evidence="1 2">MKG-38</strain>
    </source>
</reference>
<keyword evidence="2" id="KW-1185">Reference proteome</keyword>
<evidence type="ECO:0000313" key="2">
    <source>
        <dbReference type="Proteomes" id="UP000226437"/>
    </source>
</evidence>
<gene>
    <name evidence="1" type="ORF">CGL56_11945</name>
</gene>
<dbReference type="OrthoDB" id="1490893at2"/>
<dbReference type="Proteomes" id="UP000226437">
    <property type="component" value="Unassembled WGS sequence"/>
</dbReference>
<comment type="caution">
    <text evidence="1">The sequence shown here is derived from an EMBL/GenBank/DDBJ whole genome shotgun (WGS) entry which is preliminary data.</text>
</comment>
<name>A0A2G0CEJ6_9BACT</name>
<dbReference type="EMBL" id="PDLO01000004">
    <property type="protein sequence ID" value="PHK98399.1"/>
    <property type="molecule type" value="Genomic_DNA"/>
</dbReference>
<evidence type="ECO:0000313" key="1">
    <source>
        <dbReference type="EMBL" id="PHK98399.1"/>
    </source>
</evidence>
<protein>
    <submittedName>
        <fullName evidence="1">Uncharacterized protein</fullName>
    </submittedName>
</protein>
<accession>A0A2G0CEJ6</accession>
<proteinExistence type="predicted"/>
<dbReference type="AlphaFoldDB" id="A0A2G0CEJ6"/>
<organism evidence="1 2">
    <name type="scientific">Neolewinella marina</name>
    <dbReference type="NCBI Taxonomy" id="438751"/>
    <lineage>
        <taxon>Bacteria</taxon>
        <taxon>Pseudomonadati</taxon>
        <taxon>Bacteroidota</taxon>
        <taxon>Saprospiria</taxon>
        <taxon>Saprospirales</taxon>
        <taxon>Lewinellaceae</taxon>
        <taxon>Neolewinella</taxon>
    </lineage>
</organism>
<sequence length="251" mass="28414">MFFQADNRFVAYRPDGEKITFRRAFDTIVFEPSEVVIPNSGGTRESFTVPAAAIEQGVAMGYRFLQDQLARRQARFVYQDEQRATNLQGGSFRLPVITCSSFIYPGSNKEVARRIEFKPLHLRGTQTFAYQLTRLDLHYAKAKPSKWSDVFDYTIQLTLHFVRGGELIDRPLKPLVVQSVGFGAHDLSEQQLYSPPIPLLEDSCLAEVSMTVVETNPAQVNTANVLKLLTENEERVKDKIVSVLQQLLSPK</sequence>
<dbReference type="RefSeq" id="WP_099106786.1">
    <property type="nucleotide sequence ID" value="NZ_JAATJF010000004.1"/>
</dbReference>